<dbReference type="GO" id="GO:0005524">
    <property type="term" value="F:ATP binding"/>
    <property type="evidence" value="ECO:0007669"/>
    <property type="project" value="InterPro"/>
</dbReference>
<dbReference type="InterPro" id="IPR036034">
    <property type="entry name" value="PDZ_sf"/>
</dbReference>
<gene>
    <name evidence="4" type="ORF">SAMN06295964_2360</name>
</gene>
<dbReference type="EC" id="3.4.21.53" evidence="1"/>
<feature type="active site" evidence="1">
    <location>
        <position position="296"/>
    </location>
</feature>
<evidence type="ECO:0000313" key="5">
    <source>
        <dbReference type="Proteomes" id="UP000191040"/>
    </source>
</evidence>
<proteinExistence type="inferred from homology"/>
<dbReference type="PANTHER" id="PTHR10046">
    <property type="entry name" value="ATP DEPENDENT LON PROTEASE FAMILY MEMBER"/>
    <property type="match status" value="1"/>
</dbReference>
<reference evidence="5" key="1">
    <citation type="submission" date="2017-02" db="EMBL/GenBank/DDBJ databases">
        <authorList>
            <person name="Varghese N."/>
            <person name="Submissions S."/>
        </authorList>
    </citation>
    <scope>NUCLEOTIDE SEQUENCE [LARGE SCALE GENOMIC DNA]</scope>
    <source>
        <strain evidence="5">9H-4</strain>
    </source>
</reference>
<comment type="catalytic activity">
    <reaction evidence="1">
        <text>Hydrolysis of proteins in presence of ATP.</text>
        <dbReference type="EC" id="3.4.21.53"/>
    </reaction>
</comment>
<name>A0A1T4Z4R3_9ACTN</name>
<dbReference type="GO" id="GO:0006508">
    <property type="term" value="P:proteolysis"/>
    <property type="evidence" value="ECO:0007669"/>
    <property type="project" value="UniProtKB-KW"/>
</dbReference>
<feature type="transmembrane region" description="Helical" evidence="2">
    <location>
        <begin position="12"/>
        <end position="35"/>
    </location>
</feature>
<dbReference type="Proteomes" id="UP000191040">
    <property type="component" value="Chromosome I"/>
</dbReference>
<protein>
    <recommendedName>
        <fullName evidence="1">endopeptidase La</fullName>
        <ecNumber evidence="1">3.4.21.53</ecNumber>
    </recommendedName>
</protein>
<keyword evidence="2" id="KW-0472">Membrane</keyword>
<comment type="similarity">
    <text evidence="1">Belongs to the peptidase S16 family.</text>
</comment>
<dbReference type="GO" id="GO:0004176">
    <property type="term" value="F:ATP-dependent peptidase activity"/>
    <property type="evidence" value="ECO:0007669"/>
    <property type="project" value="UniProtKB-UniRule"/>
</dbReference>
<dbReference type="InterPro" id="IPR014721">
    <property type="entry name" value="Ribsml_uS5_D2-typ_fold_subgr"/>
</dbReference>
<sequence>MSSPLRLSRRTLTLSVGLAVVTVLTCLVAFLPVPFVTMRPGPVFNTLGELDGTPMLTFGDDVRTYPTDGRLDFTTVSVTRAESRMSLAGAIEGWLDPDVAVVPHDFLYPDRQTDEQSKAAGAAELASSQDASRAAALRAAGREVAEVPKVAGVVEDGPAEGKLQVDDILLTVDGRKVASQEAVGQAIGARKPGDEVTIGYRRDGRDGTVKLTTTAMDDDPDKARIGIAVGSTFQFPIEIQNHIGDRVGGPSAGTMFALAIYDALTPGALTGGQNVAGTGTIDPEGTVGSIGGVRQKMAGAAESGADIFLVPADNCDEATQGDDFGMTLVKVGKLQDAIDALGTLAKDPKAEVSSCE</sequence>
<feature type="domain" description="Lon proteolytic" evidence="3">
    <location>
        <begin position="247"/>
        <end position="344"/>
    </location>
</feature>
<keyword evidence="2" id="KW-1133">Transmembrane helix</keyword>
<keyword evidence="2" id="KW-0812">Transmembrane</keyword>
<dbReference type="STRING" id="1736691.SAMN06295964_2360"/>
<evidence type="ECO:0000256" key="1">
    <source>
        <dbReference type="PROSITE-ProRule" id="PRU01122"/>
    </source>
</evidence>
<dbReference type="SUPFAM" id="SSF54211">
    <property type="entry name" value="Ribosomal protein S5 domain 2-like"/>
    <property type="match status" value="1"/>
</dbReference>
<dbReference type="RefSeq" id="WP_078700339.1">
    <property type="nucleotide sequence ID" value="NZ_LT796768.1"/>
</dbReference>
<dbReference type="GO" id="GO:0004252">
    <property type="term" value="F:serine-type endopeptidase activity"/>
    <property type="evidence" value="ECO:0007669"/>
    <property type="project" value="UniProtKB-UniRule"/>
</dbReference>
<dbReference type="SUPFAM" id="SSF50156">
    <property type="entry name" value="PDZ domain-like"/>
    <property type="match status" value="1"/>
</dbReference>
<keyword evidence="1" id="KW-0378">Hydrolase</keyword>
<keyword evidence="1" id="KW-0720">Serine protease</keyword>
<dbReference type="Gene3D" id="2.30.42.10">
    <property type="match status" value="1"/>
</dbReference>
<dbReference type="Gene3D" id="3.30.230.10">
    <property type="match status" value="1"/>
</dbReference>
<dbReference type="InterPro" id="IPR020568">
    <property type="entry name" value="Ribosomal_Su5_D2-typ_SF"/>
</dbReference>
<accession>A0A1T4Z4R3</accession>
<keyword evidence="5" id="KW-1185">Reference proteome</keyword>
<dbReference type="PROSITE" id="PS51786">
    <property type="entry name" value="LON_PROTEOLYTIC"/>
    <property type="match status" value="1"/>
</dbReference>
<dbReference type="Pfam" id="PF13180">
    <property type="entry name" value="PDZ_2"/>
    <property type="match status" value="1"/>
</dbReference>
<dbReference type="GO" id="GO:0030163">
    <property type="term" value="P:protein catabolic process"/>
    <property type="evidence" value="ECO:0007669"/>
    <property type="project" value="InterPro"/>
</dbReference>
<keyword evidence="1" id="KW-0645">Protease</keyword>
<dbReference type="Pfam" id="PF05362">
    <property type="entry name" value="Lon_C"/>
    <property type="match status" value="1"/>
</dbReference>
<dbReference type="EMBL" id="LT796768">
    <property type="protein sequence ID" value="SKB08848.1"/>
    <property type="molecule type" value="Genomic_DNA"/>
</dbReference>
<dbReference type="OrthoDB" id="2356897at2"/>
<evidence type="ECO:0000256" key="2">
    <source>
        <dbReference type="SAM" id="Phobius"/>
    </source>
</evidence>
<feature type="active site" evidence="1">
    <location>
        <position position="251"/>
    </location>
</feature>
<dbReference type="AlphaFoldDB" id="A0A1T4Z4R3"/>
<dbReference type="InterPro" id="IPR027065">
    <property type="entry name" value="Lon_Prtase"/>
</dbReference>
<evidence type="ECO:0000259" key="3">
    <source>
        <dbReference type="PROSITE" id="PS51786"/>
    </source>
</evidence>
<evidence type="ECO:0000313" key="4">
    <source>
        <dbReference type="EMBL" id="SKB08848.1"/>
    </source>
</evidence>
<dbReference type="InterPro" id="IPR008269">
    <property type="entry name" value="Lon_proteolytic"/>
</dbReference>
<dbReference type="InterPro" id="IPR001478">
    <property type="entry name" value="PDZ"/>
</dbReference>
<organism evidence="4 5">
    <name type="scientific">Aeromicrobium choanae</name>
    <dbReference type="NCBI Taxonomy" id="1736691"/>
    <lineage>
        <taxon>Bacteria</taxon>
        <taxon>Bacillati</taxon>
        <taxon>Actinomycetota</taxon>
        <taxon>Actinomycetes</taxon>
        <taxon>Propionibacteriales</taxon>
        <taxon>Nocardioidaceae</taxon>
        <taxon>Aeromicrobium</taxon>
    </lineage>
</organism>